<dbReference type="Proteomes" id="UP000577408">
    <property type="component" value="Unassembled WGS sequence"/>
</dbReference>
<gene>
    <name evidence="1" type="ORF">HMA55_00680</name>
</gene>
<name>A0A7H0KAB5_9CORY</name>
<comment type="caution">
    <text evidence="1">The sequence shown here is derived from an EMBL/GenBank/DDBJ whole genome shotgun (WGS) entry which is preliminary data.</text>
</comment>
<proteinExistence type="predicted"/>
<keyword evidence="2" id="KW-1185">Reference proteome</keyword>
<dbReference type="EMBL" id="JABFED010000001">
    <property type="protein sequence ID" value="MBA1836441.1"/>
    <property type="molecule type" value="Genomic_DNA"/>
</dbReference>
<sequence length="261" mass="27727">MSSTLYRSGHLAPVIRLAQRRAGATLLVRVGLVSDEVVYRWAGIDENVTIAECCDVVGEVFGIADVGADAPRGLKLHDVLRSPGQSTHFSHGLWSFEMQLADIYPRDESTPPSVCVAGSGSFGGVPFDIAEVNARLIGEVAGLGGLRREVREFMARAKDHDFAPLLQALDVGAGPSIGALPVEDNPVARDAFWAMVFAQTCCAGENTAHIAESIFASLGHEPLAVGEIRALCAESLSLLDEIGGGRSPAAMLDIYRQLMRG</sequence>
<accession>A0A7H0KAB5</accession>
<reference evidence="1 2" key="1">
    <citation type="submission" date="2020-05" db="EMBL/GenBank/DDBJ databases">
        <title>Descriptions of Corynebacterium xxxx sp. nov., Corynebacterium yyyy sp. nov. and Corynebacterium zzzz sp. nov.</title>
        <authorList>
            <person name="Zhang G."/>
        </authorList>
    </citation>
    <scope>NUCLEOTIDE SEQUENCE [LARGE SCALE GENOMIC DNA]</scope>
    <source>
        <strain evidence="2">zg-913</strain>
    </source>
</reference>
<dbReference type="RefSeq" id="WP_181191173.1">
    <property type="nucleotide sequence ID" value="NZ_JABFED010000001.1"/>
</dbReference>
<organism evidence="1 2">
    <name type="scientific">Corynebacterium wankanglinii</name>
    <dbReference type="NCBI Taxonomy" id="2735136"/>
    <lineage>
        <taxon>Bacteria</taxon>
        <taxon>Bacillati</taxon>
        <taxon>Actinomycetota</taxon>
        <taxon>Actinomycetes</taxon>
        <taxon>Mycobacteriales</taxon>
        <taxon>Corynebacteriaceae</taxon>
        <taxon>Corynebacterium</taxon>
    </lineage>
</organism>
<evidence type="ECO:0000313" key="2">
    <source>
        <dbReference type="Proteomes" id="UP000577408"/>
    </source>
</evidence>
<dbReference type="AlphaFoldDB" id="A0A7H0KAB5"/>
<protein>
    <submittedName>
        <fullName evidence="1">Uncharacterized protein</fullName>
    </submittedName>
</protein>
<evidence type="ECO:0000313" key="1">
    <source>
        <dbReference type="EMBL" id="MBA1836441.1"/>
    </source>
</evidence>